<dbReference type="PROSITE" id="PS00518">
    <property type="entry name" value="ZF_RING_1"/>
    <property type="match status" value="1"/>
</dbReference>
<dbReference type="Proteomes" id="UP000663852">
    <property type="component" value="Unassembled WGS sequence"/>
</dbReference>
<dbReference type="InterPro" id="IPR017907">
    <property type="entry name" value="Znf_RING_CS"/>
</dbReference>
<gene>
    <name evidence="7" type="ORF">EDS130_LOCUS16165</name>
    <name evidence="6" type="ORF">XAT740_LOCUS1592</name>
</gene>
<dbReference type="Gene3D" id="3.30.40.10">
    <property type="entry name" value="Zinc/RING finger domain, C3HC4 (zinc finger)"/>
    <property type="match status" value="1"/>
</dbReference>
<name>A0A813QYU3_ADIRI</name>
<keyword evidence="2 4" id="KW-0863">Zinc-finger</keyword>
<evidence type="ECO:0000256" key="3">
    <source>
        <dbReference type="ARBA" id="ARBA00022833"/>
    </source>
</evidence>
<evidence type="ECO:0000259" key="5">
    <source>
        <dbReference type="PROSITE" id="PS50089"/>
    </source>
</evidence>
<sequence length="201" mass="23215">MAKADDSYKDLQEEVTCPICMELYEDPRILPCSHTLCFKCIEGVIRAKGDFKCPFRCNVQVSQQDIGQLPLNRVIHNIVDRMKTNKPANPNARASAPKFKISPQPKAISEMACHHLCRSWFLREEIRISEYCYVIKLYKIPDIPESISKYSMGKFEDLADIVEQIISADAHLKSALQHEDPQFFKYYKMSTYEILCISDKL</sequence>
<dbReference type="InterPro" id="IPR001841">
    <property type="entry name" value="Znf_RING"/>
</dbReference>
<dbReference type="Proteomes" id="UP000663828">
    <property type="component" value="Unassembled WGS sequence"/>
</dbReference>
<comment type="caution">
    <text evidence="6">The sequence shown here is derived from an EMBL/GenBank/DDBJ whole genome shotgun (WGS) entry which is preliminary data.</text>
</comment>
<dbReference type="AlphaFoldDB" id="A0A813QYU3"/>
<accession>A0A813QYU3</accession>
<organism evidence="6 8">
    <name type="scientific">Adineta ricciae</name>
    <name type="common">Rotifer</name>
    <dbReference type="NCBI Taxonomy" id="249248"/>
    <lineage>
        <taxon>Eukaryota</taxon>
        <taxon>Metazoa</taxon>
        <taxon>Spiralia</taxon>
        <taxon>Gnathifera</taxon>
        <taxon>Rotifera</taxon>
        <taxon>Eurotatoria</taxon>
        <taxon>Bdelloidea</taxon>
        <taxon>Adinetida</taxon>
        <taxon>Adinetidae</taxon>
        <taxon>Adineta</taxon>
    </lineage>
</organism>
<dbReference type="InterPro" id="IPR013083">
    <property type="entry name" value="Znf_RING/FYVE/PHD"/>
</dbReference>
<evidence type="ECO:0000256" key="4">
    <source>
        <dbReference type="PROSITE-ProRule" id="PRU00175"/>
    </source>
</evidence>
<keyword evidence="3" id="KW-0862">Zinc</keyword>
<dbReference type="InterPro" id="IPR047153">
    <property type="entry name" value="TRIM45/56/19-like"/>
</dbReference>
<dbReference type="EMBL" id="CAJNOR010000050">
    <property type="protein sequence ID" value="CAF0773738.1"/>
    <property type="molecule type" value="Genomic_DNA"/>
</dbReference>
<reference evidence="6" key="1">
    <citation type="submission" date="2021-02" db="EMBL/GenBank/DDBJ databases">
        <authorList>
            <person name="Nowell W R."/>
        </authorList>
    </citation>
    <scope>NUCLEOTIDE SEQUENCE</scope>
</reference>
<dbReference type="PANTHER" id="PTHR25462">
    <property type="entry name" value="BONUS, ISOFORM C-RELATED"/>
    <property type="match status" value="1"/>
</dbReference>
<protein>
    <recommendedName>
        <fullName evidence="5">RING-type domain-containing protein</fullName>
    </recommendedName>
</protein>
<dbReference type="PANTHER" id="PTHR25462:SF296">
    <property type="entry name" value="MEIOTIC P26, ISOFORM F"/>
    <property type="match status" value="1"/>
</dbReference>
<dbReference type="Pfam" id="PF13445">
    <property type="entry name" value="zf-RING_UBOX"/>
    <property type="match status" value="1"/>
</dbReference>
<evidence type="ECO:0000313" key="8">
    <source>
        <dbReference type="Proteomes" id="UP000663828"/>
    </source>
</evidence>
<feature type="domain" description="RING-type" evidence="5">
    <location>
        <begin position="17"/>
        <end position="54"/>
    </location>
</feature>
<dbReference type="SUPFAM" id="SSF57850">
    <property type="entry name" value="RING/U-box"/>
    <property type="match status" value="1"/>
</dbReference>
<dbReference type="SMART" id="SM00184">
    <property type="entry name" value="RING"/>
    <property type="match status" value="1"/>
</dbReference>
<dbReference type="GO" id="GO:0061630">
    <property type="term" value="F:ubiquitin protein ligase activity"/>
    <property type="evidence" value="ECO:0007669"/>
    <property type="project" value="TreeGrafter"/>
</dbReference>
<dbReference type="GO" id="GO:0008270">
    <property type="term" value="F:zinc ion binding"/>
    <property type="evidence" value="ECO:0007669"/>
    <property type="project" value="UniProtKB-KW"/>
</dbReference>
<evidence type="ECO:0000313" key="7">
    <source>
        <dbReference type="EMBL" id="CAF1026314.1"/>
    </source>
</evidence>
<dbReference type="EMBL" id="CAJNOJ010000070">
    <property type="protein sequence ID" value="CAF1026314.1"/>
    <property type="molecule type" value="Genomic_DNA"/>
</dbReference>
<dbReference type="InterPro" id="IPR027370">
    <property type="entry name" value="Znf-RING_euk"/>
</dbReference>
<evidence type="ECO:0000256" key="1">
    <source>
        <dbReference type="ARBA" id="ARBA00022723"/>
    </source>
</evidence>
<evidence type="ECO:0000313" key="6">
    <source>
        <dbReference type="EMBL" id="CAF0773738.1"/>
    </source>
</evidence>
<dbReference type="PROSITE" id="PS50089">
    <property type="entry name" value="ZF_RING_2"/>
    <property type="match status" value="1"/>
</dbReference>
<proteinExistence type="predicted"/>
<evidence type="ECO:0000256" key="2">
    <source>
        <dbReference type="ARBA" id="ARBA00022771"/>
    </source>
</evidence>
<dbReference type="OrthoDB" id="111250at2759"/>
<keyword evidence="8" id="KW-1185">Reference proteome</keyword>
<keyword evidence="1" id="KW-0479">Metal-binding</keyword>